<dbReference type="PANTHER" id="PTHR13887">
    <property type="entry name" value="GLUTATHIONE S-TRANSFERASE KAPPA"/>
    <property type="match status" value="1"/>
</dbReference>
<dbReference type="PANTHER" id="PTHR13887:SF41">
    <property type="entry name" value="THIOREDOXIN SUPERFAMILY PROTEIN"/>
    <property type="match status" value="1"/>
</dbReference>
<dbReference type="Gene3D" id="3.40.30.10">
    <property type="entry name" value="Glutaredoxin"/>
    <property type="match status" value="1"/>
</dbReference>
<dbReference type="InterPro" id="IPR036249">
    <property type="entry name" value="Thioredoxin-like_sf"/>
</dbReference>
<name>A0AAD9CYK8_PAPLA</name>
<accession>A0AAD9CYK8</accession>
<dbReference type="GO" id="GO:0016491">
    <property type="term" value="F:oxidoreductase activity"/>
    <property type="evidence" value="ECO:0007669"/>
    <property type="project" value="InterPro"/>
</dbReference>
<dbReference type="AlphaFoldDB" id="A0AAD9CYK8"/>
<dbReference type="InterPro" id="IPR001853">
    <property type="entry name" value="DSBA-like_thioredoxin_dom"/>
</dbReference>
<dbReference type="Pfam" id="PF01323">
    <property type="entry name" value="DSBA"/>
    <property type="match status" value="1"/>
</dbReference>
<reference evidence="3" key="1">
    <citation type="submission" date="2023-02" db="EMBL/GenBank/DDBJ databases">
        <title>Identification and recombinant expression of a fungal hydrolase from Papiliotrema laurentii that hydrolyzes apple cutin and clears colloidal polyester polyurethane.</title>
        <authorList>
            <consortium name="DOE Joint Genome Institute"/>
            <person name="Roman V.A."/>
            <person name="Bojanowski C."/>
            <person name="Crable B.R."/>
            <person name="Wagner D.N."/>
            <person name="Hung C.S."/>
            <person name="Nadeau L.J."/>
            <person name="Schratz L."/>
            <person name="Haridas S."/>
            <person name="Pangilinan J."/>
            <person name="Lipzen A."/>
            <person name="Na H."/>
            <person name="Yan M."/>
            <person name="Ng V."/>
            <person name="Grigoriev I.V."/>
            <person name="Spatafora J.W."/>
            <person name="Barlow D."/>
            <person name="Biffinger J."/>
            <person name="Kelley-Loughnane N."/>
            <person name="Varaljay V.A."/>
            <person name="Crookes-Goodson W.J."/>
        </authorList>
    </citation>
    <scope>NUCLEOTIDE SEQUENCE</scope>
    <source>
        <strain evidence="3">5307AH</strain>
    </source>
</reference>
<gene>
    <name evidence="3" type="ORF">DB88DRAFT_511354</name>
</gene>
<dbReference type="SUPFAM" id="SSF52833">
    <property type="entry name" value="Thioredoxin-like"/>
    <property type="match status" value="1"/>
</dbReference>
<evidence type="ECO:0000259" key="2">
    <source>
        <dbReference type="Pfam" id="PF01323"/>
    </source>
</evidence>
<dbReference type="Proteomes" id="UP001182556">
    <property type="component" value="Unassembled WGS sequence"/>
</dbReference>
<dbReference type="CDD" id="cd03024">
    <property type="entry name" value="DsbA_FrnE"/>
    <property type="match status" value="1"/>
</dbReference>
<evidence type="ECO:0000256" key="1">
    <source>
        <dbReference type="SAM" id="MobiDB-lite"/>
    </source>
</evidence>
<comment type="caution">
    <text evidence="3">The sequence shown here is derived from an EMBL/GenBank/DDBJ whole genome shotgun (WGS) entry which is preliminary data.</text>
</comment>
<sequence length="247" mass="27043">MGEVSRRMRIDVTSDVLCPFCLLGVKQLTLALETYNANHPAAPINPDIRILPYQLNPALTLEPVSKKEMYAKKFGKERAESLAVGMRARMAAHGYTPNPDGMTSSSHLAQRLQMYTLAHSPKKQLAVYMDLLEAYHIRGIAPSDRPTLAQIAVKHGLFKTEDEVNQWLDGNDCDEEVRKGYLSAQRLGITGVPFFVFQGKYAASGAMGVEEFVGLLEEISKREGAEGMTPSPTSTAVTSNPGDSVKA</sequence>
<proteinExistence type="predicted"/>
<keyword evidence="4" id="KW-1185">Reference proteome</keyword>
<evidence type="ECO:0000313" key="3">
    <source>
        <dbReference type="EMBL" id="KAK1923827.1"/>
    </source>
</evidence>
<organism evidence="3 4">
    <name type="scientific">Papiliotrema laurentii</name>
    <name type="common">Cryptococcus laurentii</name>
    <dbReference type="NCBI Taxonomy" id="5418"/>
    <lineage>
        <taxon>Eukaryota</taxon>
        <taxon>Fungi</taxon>
        <taxon>Dikarya</taxon>
        <taxon>Basidiomycota</taxon>
        <taxon>Agaricomycotina</taxon>
        <taxon>Tremellomycetes</taxon>
        <taxon>Tremellales</taxon>
        <taxon>Rhynchogastremaceae</taxon>
        <taxon>Papiliotrema</taxon>
    </lineage>
</organism>
<feature type="domain" description="DSBA-like thioredoxin" evidence="2">
    <location>
        <begin position="10"/>
        <end position="215"/>
    </location>
</feature>
<feature type="region of interest" description="Disordered" evidence="1">
    <location>
        <begin position="223"/>
        <end position="247"/>
    </location>
</feature>
<evidence type="ECO:0000313" key="4">
    <source>
        <dbReference type="Proteomes" id="UP001182556"/>
    </source>
</evidence>
<protein>
    <submittedName>
        <fullName evidence="3">Thioredoxin-like protein</fullName>
    </submittedName>
</protein>
<dbReference type="EMBL" id="JAODAN010000006">
    <property type="protein sequence ID" value="KAK1923827.1"/>
    <property type="molecule type" value="Genomic_DNA"/>
</dbReference>
<feature type="compositionally biased region" description="Polar residues" evidence="1">
    <location>
        <begin position="230"/>
        <end position="247"/>
    </location>
</feature>